<comment type="subcellular location">
    <subcellularLocation>
        <location evidence="1">Periplasm</location>
    </subcellularLocation>
</comment>
<protein>
    <submittedName>
        <fullName evidence="10">Fimbria/pilus periplasmic chaperone</fullName>
    </submittedName>
</protein>
<dbReference type="InterPro" id="IPR013783">
    <property type="entry name" value="Ig-like_fold"/>
</dbReference>
<dbReference type="GO" id="GO:0030288">
    <property type="term" value="C:outer membrane-bounded periplasmic space"/>
    <property type="evidence" value="ECO:0007669"/>
    <property type="project" value="InterPro"/>
</dbReference>
<dbReference type="EMBL" id="JACAQR010000003">
    <property type="protein sequence ID" value="NWD40703.1"/>
    <property type="molecule type" value="Genomic_DNA"/>
</dbReference>
<dbReference type="Pfam" id="PF02753">
    <property type="entry name" value="PapD_C"/>
    <property type="match status" value="1"/>
</dbReference>
<evidence type="ECO:0000313" key="11">
    <source>
        <dbReference type="Proteomes" id="UP000546584"/>
    </source>
</evidence>
<dbReference type="Pfam" id="PF00345">
    <property type="entry name" value="PapD_N"/>
    <property type="match status" value="1"/>
</dbReference>
<reference evidence="10 11" key="1">
    <citation type="submission" date="2020-04" db="EMBL/GenBank/DDBJ databases">
        <title>Molecular characterization of pseudomonads from Agaricus bisporus reveal novel blotch 2 pathogens in Western Europe.</title>
        <authorList>
            <person name="Taparia T."/>
            <person name="Krijger M."/>
            <person name="Haynes E."/>
            <person name="Elpinstone J.G."/>
            <person name="Noble R."/>
            <person name="Van Der Wolf J."/>
        </authorList>
    </citation>
    <scope>NUCLEOTIDE SEQUENCE [LARGE SCALE GENOMIC DNA]</scope>
    <source>
        <strain evidence="10 11">IPO3753</strain>
    </source>
</reference>
<dbReference type="InterPro" id="IPR001829">
    <property type="entry name" value="Pili_assmbl_chaperone_bac"/>
</dbReference>
<comment type="similarity">
    <text evidence="2">Belongs to the periplasmic pilus chaperone family.</text>
</comment>
<evidence type="ECO:0000256" key="1">
    <source>
        <dbReference type="ARBA" id="ARBA00004418"/>
    </source>
</evidence>
<evidence type="ECO:0000256" key="7">
    <source>
        <dbReference type="SAM" id="SignalP"/>
    </source>
</evidence>
<evidence type="ECO:0000313" key="10">
    <source>
        <dbReference type="EMBL" id="NWD40703.1"/>
    </source>
</evidence>
<sequence>MMMTAKTIRTLLALAVVLLANRVEAGVALGATRVIYPADQKQTALGLSNNNDKDTYLIQSWVENSDGKKDGRFVTTPPLFVMQGKKDNTLRIVDATNNSLVKDRESLFWINVKAIPSADKAQQKDNTLQLAITSRIKLLYRPRDLSISPEDAPAKLTFKRRGKSLLITNPTPYFLTITELNAGTQALANTMVPPMGFVTVDLLGSTASALNYRTINDYGALTAVMKGTLQ</sequence>
<evidence type="ECO:0000256" key="3">
    <source>
        <dbReference type="ARBA" id="ARBA00022558"/>
    </source>
</evidence>
<dbReference type="InterPro" id="IPR016147">
    <property type="entry name" value="Pili_assmbl_chaperone_N"/>
</dbReference>
<feature type="domain" description="Pili assembly chaperone C-terminal" evidence="9">
    <location>
        <begin position="167"/>
        <end position="221"/>
    </location>
</feature>
<dbReference type="AlphaFoldDB" id="A0AAJ3LF55"/>
<dbReference type="PANTHER" id="PTHR30251:SF11">
    <property type="entry name" value="CHAPERONE PROTEIN FIMC-RELATED"/>
    <property type="match status" value="1"/>
</dbReference>
<dbReference type="GO" id="GO:0071555">
    <property type="term" value="P:cell wall organization"/>
    <property type="evidence" value="ECO:0007669"/>
    <property type="project" value="InterPro"/>
</dbReference>
<keyword evidence="4 7" id="KW-0732">Signal</keyword>
<dbReference type="Gene3D" id="2.60.40.10">
    <property type="entry name" value="Immunoglobulins"/>
    <property type="match status" value="2"/>
</dbReference>
<evidence type="ECO:0000256" key="5">
    <source>
        <dbReference type="ARBA" id="ARBA00022764"/>
    </source>
</evidence>
<dbReference type="SUPFAM" id="SSF49584">
    <property type="entry name" value="Periplasmic chaperone C-domain"/>
    <property type="match status" value="1"/>
</dbReference>
<organism evidence="10 11">
    <name type="scientific">Pseudomonas yamanorum</name>
    <dbReference type="NCBI Taxonomy" id="515393"/>
    <lineage>
        <taxon>Bacteria</taxon>
        <taxon>Pseudomonadati</taxon>
        <taxon>Pseudomonadota</taxon>
        <taxon>Gammaproteobacteria</taxon>
        <taxon>Pseudomonadales</taxon>
        <taxon>Pseudomonadaceae</taxon>
        <taxon>Pseudomonas</taxon>
    </lineage>
</organism>
<keyword evidence="6" id="KW-0143">Chaperone</keyword>
<dbReference type="PRINTS" id="PR00969">
    <property type="entry name" value="CHAPERONPILI"/>
</dbReference>
<dbReference type="InterPro" id="IPR016148">
    <property type="entry name" value="Pili_assmbl_chaperone_C"/>
</dbReference>
<keyword evidence="5" id="KW-0574">Periplasm</keyword>
<feature type="domain" description="Pili assembly chaperone N-terminal" evidence="8">
    <location>
        <begin position="26"/>
        <end position="145"/>
    </location>
</feature>
<gene>
    <name evidence="10" type="ORF">HX826_02435</name>
</gene>
<feature type="chain" id="PRO_5042466851" evidence="7">
    <location>
        <begin position="26"/>
        <end position="230"/>
    </location>
</feature>
<evidence type="ECO:0000256" key="2">
    <source>
        <dbReference type="ARBA" id="ARBA00007399"/>
    </source>
</evidence>
<evidence type="ECO:0000256" key="6">
    <source>
        <dbReference type="ARBA" id="ARBA00023186"/>
    </source>
</evidence>
<name>A0AAJ3LF55_9PSED</name>
<proteinExistence type="inferred from homology"/>
<dbReference type="Proteomes" id="UP000546584">
    <property type="component" value="Unassembled WGS sequence"/>
</dbReference>
<accession>A0AAJ3LF55</accession>
<feature type="signal peptide" evidence="7">
    <location>
        <begin position="1"/>
        <end position="25"/>
    </location>
</feature>
<keyword evidence="3" id="KW-1029">Fimbrium biogenesis</keyword>
<dbReference type="PANTHER" id="PTHR30251">
    <property type="entry name" value="PILUS ASSEMBLY CHAPERONE"/>
    <property type="match status" value="1"/>
</dbReference>
<evidence type="ECO:0000259" key="8">
    <source>
        <dbReference type="Pfam" id="PF00345"/>
    </source>
</evidence>
<dbReference type="InterPro" id="IPR050643">
    <property type="entry name" value="Periplasmic_pilus_chap"/>
</dbReference>
<comment type="caution">
    <text evidence="10">The sequence shown here is derived from an EMBL/GenBank/DDBJ whole genome shotgun (WGS) entry which is preliminary data.</text>
</comment>
<dbReference type="FunFam" id="2.60.40.10:FF:000458">
    <property type="entry name" value="Molecular chaperone FimC"/>
    <property type="match status" value="1"/>
</dbReference>
<dbReference type="RefSeq" id="WP_177025371.1">
    <property type="nucleotide sequence ID" value="NZ_JACAQR010000003.1"/>
</dbReference>
<evidence type="ECO:0000256" key="4">
    <source>
        <dbReference type="ARBA" id="ARBA00022729"/>
    </source>
</evidence>
<dbReference type="InterPro" id="IPR036316">
    <property type="entry name" value="Pili_assmbl_chap_C_dom_sf"/>
</dbReference>
<dbReference type="SUPFAM" id="SSF49354">
    <property type="entry name" value="PapD-like"/>
    <property type="match status" value="1"/>
</dbReference>
<evidence type="ECO:0000259" key="9">
    <source>
        <dbReference type="Pfam" id="PF02753"/>
    </source>
</evidence>
<dbReference type="InterPro" id="IPR008962">
    <property type="entry name" value="PapD-like_sf"/>
</dbReference>